<evidence type="ECO:0000256" key="4">
    <source>
        <dbReference type="ARBA" id="ARBA00022655"/>
    </source>
</evidence>
<comment type="catalytic activity">
    <reaction evidence="7">
        <text>(6R)-5,10-methylene-5,6,7,8-tetrahydrofolate + 3-methyl-2-oxobutanoate + H2O = 2-dehydropantoate + (6S)-5,6,7,8-tetrahydrofolate</text>
        <dbReference type="Rhea" id="RHEA:11824"/>
        <dbReference type="ChEBI" id="CHEBI:11561"/>
        <dbReference type="ChEBI" id="CHEBI:11851"/>
        <dbReference type="ChEBI" id="CHEBI:15377"/>
        <dbReference type="ChEBI" id="CHEBI:15636"/>
        <dbReference type="ChEBI" id="CHEBI:57453"/>
        <dbReference type="EC" id="2.1.2.11"/>
    </reaction>
</comment>
<dbReference type="Gene3D" id="3.20.20.60">
    <property type="entry name" value="Phosphoenolpyruvate-binding domains"/>
    <property type="match status" value="1"/>
</dbReference>
<dbReference type="NCBIfam" id="NF001452">
    <property type="entry name" value="PRK00311.1"/>
    <property type="match status" value="1"/>
</dbReference>
<evidence type="ECO:0000256" key="2">
    <source>
        <dbReference type="ARBA" id="ARBA00008676"/>
    </source>
</evidence>
<comment type="subunit">
    <text evidence="3 7">Homodecamer; pentamer of dimers.</text>
</comment>
<dbReference type="GO" id="GO:0000287">
    <property type="term" value="F:magnesium ion binding"/>
    <property type="evidence" value="ECO:0007669"/>
    <property type="project" value="TreeGrafter"/>
</dbReference>
<feature type="binding site" evidence="7 10">
    <location>
        <position position="75"/>
    </location>
    <ligand>
        <name>Mg(2+)</name>
        <dbReference type="ChEBI" id="CHEBI:18420"/>
    </ligand>
</feature>
<feature type="binding site" evidence="7 9">
    <location>
        <begin position="75"/>
        <end position="76"/>
    </location>
    <ligand>
        <name>3-methyl-2-oxobutanoate</name>
        <dbReference type="ChEBI" id="CHEBI:11851"/>
    </ligand>
</feature>
<dbReference type="InterPro" id="IPR015813">
    <property type="entry name" value="Pyrv/PenolPyrv_kinase-like_dom"/>
</dbReference>
<evidence type="ECO:0000313" key="11">
    <source>
        <dbReference type="EMBL" id="APH54549.1"/>
    </source>
</evidence>
<keyword evidence="5 7" id="KW-0808">Transferase</keyword>
<sequence>MAALRCLPFCVPIWVGWSVFPREGTVMSSVVRSGRISVPALQARKGGAPIVALTAYTAPMAGHLDPHVDVLLVGDSLGMVIYGFETTLPVTLEMMIAHAAAVVRGSSRACVVVDLPWGTYRESPEQAYRNAARLLAETGAGAVKLEGGQEMAETIAFLTARGIPVCGHVGLMPQDTLMEGGYRATGRTEDSAARVLADGMAVAEAGAFMIVLEGTLEPVAAGMTRSVAVPIIGIGASPQCDGQVLVTDDMLGLYGTFQPRFVKRYAELALTVADAASRYAEDVRTRRFPEMRHCYTLSR</sequence>
<keyword evidence="7 10" id="KW-0479">Metal-binding</keyword>
<keyword evidence="7" id="KW-0963">Cytoplasm</keyword>
<evidence type="ECO:0000313" key="12">
    <source>
        <dbReference type="Proteomes" id="UP000182373"/>
    </source>
</evidence>
<feature type="binding site" evidence="7 9">
    <location>
        <position position="114"/>
    </location>
    <ligand>
        <name>3-methyl-2-oxobutanoate</name>
        <dbReference type="ChEBI" id="CHEBI:11851"/>
    </ligand>
</feature>
<dbReference type="CDD" id="cd06557">
    <property type="entry name" value="KPHMT-like"/>
    <property type="match status" value="1"/>
</dbReference>
<feature type="binding site" evidence="7 10">
    <location>
        <position position="114"/>
    </location>
    <ligand>
        <name>Mg(2+)</name>
        <dbReference type="ChEBI" id="CHEBI:18420"/>
    </ligand>
</feature>
<dbReference type="EC" id="2.1.2.11" evidence="7"/>
<name>A0AAC9KB31_9PROT</name>
<evidence type="ECO:0000256" key="5">
    <source>
        <dbReference type="ARBA" id="ARBA00022679"/>
    </source>
</evidence>
<dbReference type="NCBIfam" id="TIGR00222">
    <property type="entry name" value="panB"/>
    <property type="match status" value="1"/>
</dbReference>
<dbReference type="GO" id="GO:0015940">
    <property type="term" value="P:pantothenate biosynthetic process"/>
    <property type="evidence" value="ECO:0007669"/>
    <property type="project" value="UniProtKB-UniRule"/>
</dbReference>
<keyword evidence="7 10" id="KW-0460">Magnesium</keyword>
<keyword evidence="4 7" id="KW-0566">Pantothenate biosynthesis</keyword>
<evidence type="ECO:0000256" key="1">
    <source>
        <dbReference type="ARBA" id="ARBA00005033"/>
    </source>
</evidence>
<dbReference type="GO" id="GO:0003864">
    <property type="term" value="F:3-methyl-2-oxobutanoate hydroxymethyltransferase activity"/>
    <property type="evidence" value="ECO:0007669"/>
    <property type="project" value="UniProtKB-UniRule"/>
</dbReference>
<proteinExistence type="inferred from homology"/>
<dbReference type="Proteomes" id="UP000182373">
    <property type="component" value="Chromosome"/>
</dbReference>
<dbReference type="InterPro" id="IPR003700">
    <property type="entry name" value="Pantoate_hydroxy_MeTrfase"/>
</dbReference>
<dbReference type="PIRSF" id="PIRSF000388">
    <property type="entry name" value="Pantoate_hydroxy_MeTrfase"/>
    <property type="match status" value="1"/>
</dbReference>
<protein>
    <recommendedName>
        <fullName evidence="7">3-methyl-2-oxobutanoate hydroxymethyltransferase</fullName>
        <ecNumber evidence="7">2.1.2.11</ecNumber>
    </recommendedName>
    <alternativeName>
        <fullName evidence="7">Ketopantoate hydroxymethyltransferase</fullName>
        <shortName evidence="7">KPHMT</shortName>
    </alternativeName>
</protein>
<dbReference type="AlphaFoldDB" id="A0AAC9KB31"/>
<feature type="binding site" evidence="7 9">
    <location>
        <position position="144"/>
    </location>
    <ligand>
        <name>3-methyl-2-oxobutanoate</name>
        <dbReference type="ChEBI" id="CHEBI:11851"/>
    </ligand>
</feature>
<dbReference type="EMBL" id="CP018191">
    <property type="protein sequence ID" value="APH54549.1"/>
    <property type="molecule type" value="Genomic_DNA"/>
</dbReference>
<organism evidence="11 12">
    <name type="scientific">Granulibacter bethesdensis</name>
    <dbReference type="NCBI Taxonomy" id="364410"/>
    <lineage>
        <taxon>Bacteria</taxon>
        <taxon>Pseudomonadati</taxon>
        <taxon>Pseudomonadota</taxon>
        <taxon>Alphaproteobacteria</taxon>
        <taxon>Acetobacterales</taxon>
        <taxon>Acetobacteraceae</taxon>
        <taxon>Granulibacter</taxon>
    </lineage>
</organism>
<dbReference type="GO" id="GO:0005737">
    <property type="term" value="C:cytoplasm"/>
    <property type="evidence" value="ECO:0007669"/>
    <property type="project" value="UniProtKB-SubCell"/>
</dbReference>
<comment type="subcellular location">
    <subcellularLocation>
        <location evidence="7">Cytoplasm</location>
    </subcellularLocation>
</comment>
<evidence type="ECO:0000256" key="9">
    <source>
        <dbReference type="PIRSR" id="PIRSR000388-2"/>
    </source>
</evidence>
<evidence type="ECO:0000256" key="6">
    <source>
        <dbReference type="ARBA" id="ARBA00056497"/>
    </source>
</evidence>
<comment type="similarity">
    <text evidence="2 7">Belongs to the PanB family.</text>
</comment>
<evidence type="ECO:0000256" key="7">
    <source>
        <dbReference type="HAMAP-Rule" id="MF_00156"/>
    </source>
</evidence>
<dbReference type="InterPro" id="IPR040442">
    <property type="entry name" value="Pyrv_kinase-like_dom_sf"/>
</dbReference>
<dbReference type="Pfam" id="PF02548">
    <property type="entry name" value="Pantoate_transf"/>
    <property type="match status" value="1"/>
</dbReference>
<dbReference type="PANTHER" id="PTHR20881:SF0">
    <property type="entry name" value="3-METHYL-2-OXOBUTANOATE HYDROXYMETHYLTRANSFERASE"/>
    <property type="match status" value="1"/>
</dbReference>
<feature type="active site" description="Proton acceptor" evidence="7 8">
    <location>
        <position position="213"/>
    </location>
</feature>
<dbReference type="HAMAP" id="MF_00156">
    <property type="entry name" value="PanB"/>
    <property type="match status" value="1"/>
</dbReference>
<comment type="function">
    <text evidence="6 7">Catalyzes the reversible reaction in which hydroxymethyl group from 5,10-methylenetetrahydrofolate is transferred onto alpha-ketoisovalerate to form ketopantoate.</text>
</comment>
<comment type="cofactor">
    <cofactor evidence="7 10">
        <name>Mg(2+)</name>
        <dbReference type="ChEBI" id="CHEBI:18420"/>
    </cofactor>
    <text evidence="7 10">Binds 1 Mg(2+) ion per subunit.</text>
</comment>
<dbReference type="PANTHER" id="PTHR20881">
    <property type="entry name" value="3-METHYL-2-OXOBUTANOATE HYDROXYMETHYLTRANSFERASE"/>
    <property type="match status" value="1"/>
</dbReference>
<comment type="pathway">
    <text evidence="1 7">Cofactor biosynthesis; (R)-pantothenate biosynthesis; (R)-pantoate from 3-methyl-2-oxobutanoate: step 1/2.</text>
</comment>
<accession>A0AAC9KB31</accession>
<dbReference type="SUPFAM" id="SSF51621">
    <property type="entry name" value="Phosphoenolpyruvate/pyruvate domain"/>
    <property type="match status" value="1"/>
</dbReference>
<evidence type="ECO:0000256" key="3">
    <source>
        <dbReference type="ARBA" id="ARBA00011424"/>
    </source>
</evidence>
<dbReference type="FunFam" id="3.20.20.60:FF:000003">
    <property type="entry name" value="3-methyl-2-oxobutanoate hydroxymethyltransferase"/>
    <property type="match status" value="1"/>
</dbReference>
<evidence type="ECO:0000256" key="10">
    <source>
        <dbReference type="PIRSR" id="PIRSR000388-3"/>
    </source>
</evidence>
<evidence type="ECO:0000256" key="8">
    <source>
        <dbReference type="PIRSR" id="PIRSR000388-1"/>
    </source>
</evidence>
<reference evidence="12" key="1">
    <citation type="submission" date="2016-11" db="EMBL/GenBank/DDBJ databases">
        <title>Comparative genomic and phenotypic analysis of Granulibacter bethesdensis clinical isolates from patients with chronic granulomatous disease.</title>
        <authorList>
            <person name="Zarember K.A."/>
            <person name="Porcella S.F."/>
            <person name="Chu J."/>
            <person name="Ding L."/>
            <person name="Dahlstrom E."/>
            <person name="Barbian K."/>
            <person name="Martens C."/>
            <person name="Sykora L."/>
            <person name="Kramer S."/>
            <person name="Pettinato A.M."/>
            <person name="Hong H."/>
            <person name="Wald G."/>
            <person name="Berg L.J."/>
            <person name="Rogge L.S."/>
            <person name="Greenberg D.E."/>
            <person name="Falcone E.L."/>
            <person name="Neves J.F."/>
            <person name="Simoes M.J."/>
            <person name="Casal M."/>
            <person name="Rodriguez-Lopez F.C."/>
            <person name="Zelazny A."/>
            <person name="Gallin J.I."/>
            <person name="Holland S.M."/>
        </authorList>
    </citation>
    <scope>NUCLEOTIDE SEQUENCE [LARGE SCALE GENOMIC DNA]</scope>
    <source>
        <strain evidence="12">NIH9.1</strain>
    </source>
</reference>
<feature type="binding site" evidence="7 10">
    <location>
        <position position="146"/>
    </location>
    <ligand>
        <name>Mg(2+)</name>
        <dbReference type="ChEBI" id="CHEBI:18420"/>
    </ligand>
</feature>
<gene>
    <name evidence="7" type="primary">panB</name>
    <name evidence="11" type="ORF">GbCGDNIH9_1251</name>
</gene>